<dbReference type="PROSITE" id="PS51935">
    <property type="entry name" value="NLPC_P60"/>
    <property type="match status" value="1"/>
</dbReference>
<evidence type="ECO:0000259" key="6">
    <source>
        <dbReference type="PROSITE" id="PS51935"/>
    </source>
</evidence>
<proteinExistence type="inferred from homology"/>
<name>A0A4R1BPX3_9ACTN</name>
<dbReference type="EMBL" id="SKBU01000007">
    <property type="protein sequence ID" value="TCJ19684.1"/>
    <property type="molecule type" value="Genomic_DNA"/>
</dbReference>
<dbReference type="PANTHER" id="PTHR47053">
    <property type="entry name" value="MUREIN DD-ENDOPEPTIDASE MEPH-RELATED"/>
    <property type="match status" value="1"/>
</dbReference>
<reference evidence="7 8" key="1">
    <citation type="submission" date="2019-03" db="EMBL/GenBank/DDBJ databases">
        <title>Whole genome sequence of a novel Rubrobacter taiwanensis strain, isolated from Yellowstone National Park.</title>
        <authorList>
            <person name="Freed S."/>
            <person name="Ramaley R.F."/>
            <person name="Kyndt J.A."/>
        </authorList>
    </citation>
    <scope>NUCLEOTIDE SEQUENCE [LARGE SCALE GENOMIC DNA]</scope>
    <source>
        <strain evidence="7 8">Yellowstone</strain>
    </source>
</reference>
<protein>
    <recommendedName>
        <fullName evidence="6">NlpC/P60 domain-containing protein</fullName>
    </recommendedName>
</protein>
<evidence type="ECO:0000256" key="1">
    <source>
        <dbReference type="ARBA" id="ARBA00007074"/>
    </source>
</evidence>
<gene>
    <name evidence="7" type="ORF">E0L93_04045</name>
</gene>
<evidence type="ECO:0000256" key="3">
    <source>
        <dbReference type="ARBA" id="ARBA00022801"/>
    </source>
</evidence>
<dbReference type="Pfam" id="PF25275">
    <property type="entry name" value="Golvesin_C"/>
    <property type="match status" value="1"/>
</dbReference>
<keyword evidence="4" id="KW-0788">Thiol protease</keyword>
<dbReference type="RefSeq" id="WP_132688835.1">
    <property type="nucleotide sequence ID" value="NZ_SKBU01000007.1"/>
</dbReference>
<keyword evidence="5" id="KW-0732">Signal</keyword>
<comment type="caution">
    <text evidence="7">The sequence shown here is derived from an EMBL/GenBank/DDBJ whole genome shotgun (WGS) entry which is preliminary data.</text>
</comment>
<sequence length="302" mass="32920">MKNGFSLALIALLLAGVVGLAAGPAESARYVQVVDNETPGRFAASESWGASSYSPERYGENYRFATPKPVADAARYKVRIPATDRYRVHARWPANPGYNPRARIGIHTTSGWQWVTVDQRQNGGRWVHLGTFRMAAGDGWKIRVARRSGSEGYIIADAVRVARVTETQQTASGGQVTGKEILAEARTWLGVPYQYGGTSRQGVDCSGLTLKVYEKFGIRLPRTAHDQYHSGPGTKVAKTELRRGYLVFGYADGYGSGIQHVGIVTGDGRMIHAPAPGTVVRYDDLPNGWYNILGVKRIVPPA</sequence>
<evidence type="ECO:0000256" key="2">
    <source>
        <dbReference type="ARBA" id="ARBA00022670"/>
    </source>
</evidence>
<dbReference type="AlphaFoldDB" id="A0A4R1BPX3"/>
<dbReference type="Gene3D" id="3.90.1720.10">
    <property type="entry name" value="endopeptidase domain like (from Nostoc punctiforme)"/>
    <property type="match status" value="1"/>
</dbReference>
<dbReference type="InterPro" id="IPR038765">
    <property type="entry name" value="Papain-like_cys_pep_sf"/>
</dbReference>
<keyword evidence="2" id="KW-0645">Protease</keyword>
<dbReference type="CDD" id="cd14488">
    <property type="entry name" value="CBM6-CBM35-CBM36_like_2"/>
    <property type="match status" value="1"/>
</dbReference>
<evidence type="ECO:0000256" key="5">
    <source>
        <dbReference type="SAM" id="SignalP"/>
    </source>
</evidence>
<dbReference type="InterPro" id="IPR033803">
    <property type="entry name" value="CBD-like_Golvesin-Xly"/>
</dbReference>
<accession>A0A4R1BPX3</accession>
<comment type="similarity">
    <text evidence="1">Belongs to the peptidase C40 family.</text>
</comment>
<feature type="signal peptide" evidence="5">
    <location>
        <begin position="1"/>
        <end position="21"/>
    </location>
</feature>
<keyword evidence="8" id="KW-1185">Reference proteome</keyword>
<dbReference type="OrthoDB" id="5496837at2"/>
<dbReference type="SUPFAM" id="SSF54001">
    <property type="entry name" value="Cysteine proteinases"/>
    <property type="match status" value="1"/>
</dbReference>
<feature type="domain" description="NlpC/P60" evidence="6">
    <location>
        <begin position="175"/>
        <end position="300"/>
    </location>
</feature>
<dbReference type="Pfam" id="PF00877">
    <property type="entry name" value="NLPC_P60"/>
    <property type="match status" value="1"/>
</dbReference>
<dbReference type="GO" id="GO:0006508">
    <property type="term" value="P:proteolysis"/>
    <property type="evidence" value="ECO:0007669"/>
    <property type="project" value="UniProtKB-KW"/>
</dbReference>
<keyword evidence="3" id="KW-0378">Hydrolase</keyword>
<organism evidence="7 8">
    <name type="scientific">Rubrobacter taiwanensis</name>
    <dbReference type="NCBI Taxonomy" id="185139"/>
    <lineage>
        <taxon>Bacteria</taxon>
        <taxon>Bacillati</taxon>
        <taxon>Actinomycetota</taxon>
        <taxon>Rubrobacteria</taxon>
        <taxon>Rubrobacterales</taxon>
        <taxon>Rubrobacteraceae</taxon>
        <taxon>Rubrobacter</taxon>
    </lineage>
</organism>
<evidence type="ECO:0000313" key="8">
    <source>
        <dbReference type="Proteomes" id="UP000295244"/>
    </source>
</evidence>
<evidence type="ECO:0000313" key="7">
    <source>
        <dbReference type="EMBL" id="TCJ19684.1"/>
    </source>
</evidence>
<feature type="chain" id="PRO_5039191742" description="NlpC/P60 domain-containing protein" evidence="5">
    <location>
        <begin position="22"/>
        <end position="302"/>
    </location>
</feature>
<dbReference type="InterPro" id="IPR051202">
    <property type="entry name" value="Peptidase_C40"/>
</dbReference>
<dbReference type="GO" id="GO:0008234">
    <property type="term" value="F:cysteine-type peptidase activity"/>
    <property type="evidence" value="ECO:0007669"/>
    <property type="project" value="UniProtKB-KW"/>
</dbReference>
<dbReference type="InterPro" id="IPR000064">
    <property type="entry name" value="NLP_P60_dom"/>
</dbReference>
<dbReference type="PANTHER" id="PTHR47053:SF1">
    <property type="entry name" value="MUREIN DD-ENDOPEPTIDASE MEPH-RELATED"/>
    <property type="match status" value="1"/>
</dbReference>
<evidence type="ECO:0000256" key="4">
    <source>
        <dbReference type="ARBA" id="ARBA00022807"/>
    </source>
</evidence>
<dbReference type="Proteomes" id="UP000295244">
    <property type="component" value="Unassembled WGS sequence"/>
</dbReference>